<keyword evidence="5" id="KW-1003">Cell membrane</keyword>
<keyword evidence="13" id="KW-0449">Lipoprotein</keyword>
<dbReference type="RefSeq" id="XP_010939839.1">
    <property type="nucleotide sequence ID" value="XM_010941537.3"/>
</dbReference>
<dbReference type="InterPro" id="IPR017853">
    <property type="entry name" value="GH"/>
</dbReference>
<evidence type="ECO:0000313" key="20">
    <source>
        <dbReference type="RefSeq" id="XP_010939839.1"/>
    </source>
</evidence>
<keyword evidence="6" id="KW-0336">GPI-anchor</keyword>
<dbReference type="Proteomes" id="UP000504607">
    <property type="component" value="Chromosome 15"/>
</dbReference>
<evidence type="ECO:0000256" key="4">
    <source>
        <dbReference type="ARBA" id="ARBA00012780"/>
    </source>
</evidence>
<dbReference type="Pfam" id="PF00332">
    <property type="entry name" value="Glyco_hydro_17"/>
    <property type="match status" value="1"/>
</dbReference>
<dbReference type="FunFam" id="1.20.58.1040:FF:000002">
    <property type="entry name" value="Glucan endo-1,3-beta-glucosidase 8"/>
    <property type="match status" value="1"/>
</dbReference>
<evidence type="ECO:0000256" key="14">
    <source>
        <dbReference type="ARBA" id="ARBA00023295"/>
    </source>
</evidence>
<dbReference type="EC" id="3.2.1.39" evidence="4"/>
<dbReference type="KEGG" id="egu:105058574"/>
<evidence type="ECO:0000256" key="6">
    <source>
        <dbReference type="ARBA" id="ARBA00022622"/>
    </source>
</evidence>
<comment type="similarity">
    <text evidence="3 15">Belongs to the glycosyl hydrolase 17 family.</text>
</comment>
<dbReference type="Gene3D" id="1.20.58.1040">
    <property type="match status" value="1"/>
</dbReference>
<dbReference type="PROSITE" id="PS00587">
    <property type="entry name" value="GLYCOSYL_HYDROL_F17"/>
    <property type="match status" value="1"/>
</dbReference>
<dbReference type="InterPro" id="IPR000490">
    <property type="entry name" value="Glyco_hydro_17"/>
</dbReference>
<sequence length="489" mass="54101">MGLYAALYLWLFFLYSFHSAPIVDGVGCNWGVKASNPLPPDIVVRLLRDNGINKVKLFEAEPLVLRALGRSGIEVMLGVPNEFLAPLASSVSIAEQWVMQNVSAFISKYGVDISYVAVGNEPFLKTYKSMYKQTTLPALQNVQAALIKAGLGKQVKVTIPLNADVYQSPNGLPSAGDFRSDIKDLMLRIVRFLQDNGGPITINIYPFLSLYADPHFPIDYAFFGGTSSPVVDGSISYTNVFEANYDTLIWALEKNGFGNMPVIVGEIGWPTDGDPHANVEYARRFNQGLLNRIAQHQGTPKRPMTPPDIYIFALIDEDRKSIEPGNFERHWGLFYYDGTVKYPLVLDNGQNLTQAKGVKYLDRQWCVLAPEISIGDPRIADSVNYACTYADCTSLGYGSSCNGLDVRSNISYAFNQFYQEADQQKGACNFSNLSVITQTDPSQQNCRFEIMIDTGKHEEAVTSASARSSWRPLLLGSALLLSWSLGALR</sequence>
<evidence type="ECO:0000256" key="1">
    <source>
        <dbReference type="ARBA" id="ARBA00000382"/>
    </source>
</evidence>
<dbReference type="FunFam" id="3.20.20.80:FF:000008">
    <property type="entry name" value="Glucan endo-1,3-beta-glucosidase 5"/>
    <property type="match status" value="1"/>
</dbReference>
<organism evidence="19 20">
    <name type="scientific">Elaeis guineensis var. tenera</name>
    <name type="common">Oil palm</name>
    <dbReference type="NCBI Taxonomy" id="51953"/>
    <lineage>
        <taxon>Eukaryota</taxon>
        <taxon>Viridiplantae</taxon>
        <taxon>Streptophyta</taxon>
        <taxon>Embryophyta</taxon>
        <taxon>Tracheophyta</taxon>
        <taxon>Spermatophyta</taxon>
        <taxon>Magnoliopsida</taxon>
        <taxon>Liliopsida</taxon>
        <taxon>Arecaceae</taxon>
        <taxon>Arecoideae</taxon>
        <taxon>Cocoseae</taxon>
        <taxon>Elaeidinae</taxon>
        <taxon>Elaeis</taxon>
    </lineage>
</organism>
<dbReference type="InParanoid" id="A0A6I9S9Z1"/>
<dbReference type="SUPFAM" id="SSF51445">
    <property type="entry name" value="(Trans)glycosidases"/>
    <property type="match status" value="1"/>
</dbReference>
<evidence type="ECO:0000256" key="3">
    <source>
        <dbReference type="ARBA" id="ARBA00008773"/>
    </source>
</evidence>
<feature type="signal peptide" evidence="17">
    <location>
        <begin position="1"/>
        <end position="25"/>
    </location>
</feature>
<keyword evidence="8 16" id="KW-0378">Hydrolase</keyword>
<keyword evidence="14 16" id="KW-0326">Glycosidase</keyword>
<evidence type="ECO:0000256" key="8">
    <source>
        <dbReference type="ARBA" id="ARBA00022801"/>
    </source>
</evidence>
<keyword evidence="9" id="KW-0611">Plant defense</keyword>
<keyword evidence="11" id="KW-1015">Disulfide bond</keyword>
<dbReference type="PANTHER" id="PTHR32227">
    <property type="entry name" value="GLUCAN ENDO-1,3-BETA-GLUCOSIDASE BG1-RELATED-RELATED"/>
    <property type="match status" value="1"/>
</dbReference>
<dbReference type="InterPro" id="IPR044965">
    <property type="entry name" value="Glyco_hydro_17_plant"/>
</dbReference>
<comment type="subcellular location">
    <subcellularLocation>
        <location evidence="2">Cell membrane</location>
        <topology evidence="2">Lipid-anchor</topology>
        <topology evidence="2">GPI-anchor</topology>
    </subcellularLocation>
</comment>
<evidence type="ECO:0000256" key="17">
    <source>
        <dbReference type="SAM" id="SignalP"/>
    </source>
</evidence>
<dbReference type="GO" id="GO:0042973">
    <property type="term" value="F:glucan endo-1,3-beta-D-glucosidase activity"/>
    <property type="evidence" value="ECO:0007669"/>
    <property type="project" value="UniProtKB-EC"/>
</dbReference>
<reference evidence="20" key="1">
    <citation type="submission" date="2025-08" db="UniProtKB">
        <authorList>
            <consortium name="RefSeq"/>
        </authorList>
    </citation>
    <scope>IDENTIFICATION</scope>
</reference>
<evidence type="ECO:0000256" key="7">
    <source>
        <dbReference type="ARBA" id="ARBA00022729"/>
    </source>
</evidence>
<keyword evidence="19" id="KW-1185">Reference proteome</keyword>
<evidence type="ECO:0000256" key="11">
    <source>
        <dbReference type="ARBA" id="ARBA00023157"/>
    </source>
</evidence>
<feature type="domain" description="X8" evidence="18">
    <location>
        <begin position="364"/>
        <end position="448"/>
    </location>
</feature>
<evidence type="ECO:0000256" key="2">
    <source>
        <dbReference type="ARBA" id="ARBA00004609"/>
    </source>
</evidence>
<keyword evidence="10" id="KW-0472">Membrane</keyword>
<dbReference type="GeneID" id="105058574"/>
<keyword evidence="7 17" id="KW-0732">Signal</keyword>
<evidence type="ECO:0000256" key="9">
    <source>
        <dbReference type="ARBA" id="ARBA00022821"/>
    </source>
</evidence>
<name>A0A6I9S9Z1_ELAGV</name>
<dbReference type="GO" id="GO:0005886">
    <property type="term" value="C:plasma membrane"/>
    <property type="evidence" value="ECO:0007669"/>
    <property type="project" value="UniProtKB-SubCell"/>
</dbReference>
<gene>
    <name evidence="20" type="primary">LOC105058574</name>
</gene>
<evidence type="ECO:0000256" key="16">
    <source>
        <dbReference type="RuleBase" id="RU004336"/>
    </source>
</evidence>
<dbReference type="FunCoup" id="A0A6I9S9Z1">
    <property type="interactions" value="26"/>
</dbReference>
<dbReference type="OrthoDB" id="1293114at2759"/>
<feature type="chain" id="PRO_5026745731" description="glucan endo-1,3-beta-D-glucosidase" evidence="17">
    <location>
        <begin position="26"/>
        <end position="489"/>
    </location>
</feature>
<dbReference type="GO" id="GO:0098552">
    <property type="term" value="C:side of membrane"/>
    <property type="evidence" value="ECO:0007669"/>
    <property type="project" value="UniProtKB-KW"/>
</dbReference>
<evidence type="ECO:0000256" key="12">
    <source>
        <dbReference type="ARBA" id="ARBA00023180"/>
    </source>
</evidence>
<comment type="catalytic activity">
    <reaction evidence="1">
        <text>Hydrolysis of (1-&gt;3)-beta-D-glucosidic linkages in (1-&gt;3)-beta-D-glucans.</text>
        <dbReference type="EC" id="3.2.1.39"/>
    </reaction>
</comment>
<evidence type="ECO:0000256" key="10">
    <source>
        <dbReference type="ARBA" id="ARBA00023136"/>
    </source>
</evidence>
<accession>A0A6I9S9Z1</accession>
<protein>
    <recommendedName>
        <fullName evidence="4">glucan endo-1,3-beta-D-glucosidase</fullName>
        <ecNumber evidence="4">3.2.1.39</ecNumber>
    </recommendedName>
</protein>
<dbReference type="SMART" id="SM00768">
    <property type="entry name" value="X8"/>
    <property type="match status" value="1"/>
</dbReference>
<dbReference type="GO" id="GO:0005975">
    <property type="term" value="P:carbohydrate metabolic process"/>
    <property type="evidence" value="ECO:0007669"/>
    <property type="project" value="InterPro"/>
</dbReference>
<evidence type="ECO:0000256" key="5">
    <source>
        <dbReference type="ARBA" id="ARBA00022475"/>
    </source>
</evidence>
<evidence type="ECO:0000256" key="15">
    <source>
        <dbReference type="RuleBase" id="RU004335"/>
    </source>
</evidence>
<dbReference type="GO" id="GO:0006952">
    <property type="term" value="P:defense response"/>
    <property type="evidence" value="ECO:0007669"/>
    <property type="project" value="UniProtKB-KW"/>
</dbReference>
<dbReference type="AlphaFoldDB" id="A0A6I9S9Z1"/>
<dbReference type="InterPro" id="IPR012946">
    <property type="entry name" value="X8"/>
</dbReference>
<proteinExistence type="inferred from homology"/>
<keyword evidence="12" id="KW-0325">Glycoprotein</keyword>
<evidence type="ECO:0000256" key="13">
    <source>
        <dbReference type="ARBA" id="ARBA00023288"/>
    </source>
</evidence>
<evidence type="ECO:0000259" key="18">
    <source>
        <dbReference type="SMART" id="SM00768"/>
    </source>
</evidence>
<dbReference type="Pfam" id="PF07983">
    <property type="entry name" value="X8"/>
    <property type="match status" value="1"/>
</dbReference>
<dbReference type="Gene3D" id="3.20.20.80">
    <property type="entry name" value="Glycosidases"/>
    <property type="match status" value="1"/>
</dbReference>
<evidence type="ECO:0000313" key="19">
    <source>
        <dbReference type="Proteomes" id="UP000504607"/>
    </source>
</evidence>